<protein>
    <submittedName>
        <fullName evidence="2">Copia protein</fullName>
    </submittedName>
</protein>
<dbReference type="InterPro" id="IPR013103">
    <property type="entry name" value="RVT_2"/>
</dbReference>
<evidence type="ECO:0000313" key="2">
    <source>
        <dbReference type="EMBL" id="RVW44368.1"/>
    </source>
</evidence>
<dbReference type="InterPro" id="IPR043502">
    <property type="entry name" value="DNA/RNA_pol_sf"/>
</dbReference>
<name>A0A438E9K9_VITVI</name>
<dbReference type="Proteomes" id="UP000288805">
    <property type="component" value="Unassembled WGS sequence"/>
</dbReference>
<sequence>MSEGIKSLQKNETWEIVECPPGKKPVGCHWIYTVKYKANGSIERFKVRMVTKGYTQTYGIDYIETFASIAKINTVRVLLMNGVRKAMSEGMQIEEVIVWIEAIPESMVWKETGMSGCQLVDTPIEEGLKLCVKPSQVSTEKGRYQRLVGRLMYLAHIRPDLAYALIGNLVRWKSKKQNVVAHSSTKAEFRGMTLGLCEALWLRLLLQDLGYLSRQPIRLFCDNKATCDIAYNLIQHDRTKHVEVDRFFIKEKLEDKIVELPKIRSKDQLADILTKAAVSSRVF</sequence>
<comment type="caution">
    <text evidence="2">The sequence shown here is derived from an EMBL/GenBank/DDBJ whole genome shotgun (WGS) entry which is preliminary data.</text>
</comment>
<dbReference type="Pfam" id="PF07727">
    <property type="entry name" value="RVT_2"/>
    <property type="match status" value="1"/>
</dbReference>
<dbReference type="CDD" id="cd09272">
    <property type="entry name" value="RNase_HI_RT_Ty1"/>
    <property type="match status" value="1"/>
</dbReference>
<dbReference type="PANTHER" id="PTHR11439">
    <property type="entry name" value="GAG-POL-RELATED RETROTRANSPOSON"/>
    <property type="match status" value="1"/>
</dbReference>
<dbReference type="AlphaFoldDB" id="A0A438E9K9"/>
<evidence type="ECO:0000259" key="1">
    <source>
        <dbReference type="Pfam" id="PF07727"/>
    </source>
</evidence>
<proteinExistence type="predicted"/>
<accession>A0A438E9K9</accession>
<reference evidence="2 3" key="1">
    <citation type="journal article" date="2018" name="PLoS Genet.">
        <title>Population sequencing reveals clonal diversity and ancestral inbreeding in the grapevine cultivar Chardonnay.</title>
        <authorList>
            <person name="Roach M.J."/>
            <person name="Johnson D.L."/>
            <person name="Bohlmann J."/>
            <person name="van Vuuren H.J."/>
            <person name="Jones S.J."/>
            <person name="Pretorius I.S."/>
            <person name="Schmidt S.A."/>
            <person name="Borneman A.R."/>
        </authorList>
    </citation>
    <scope>NUCLEOTIDE SEQUENCE [LARGE SCALE GENOMIC DNA]</scope>
    <source>
        <strain evidence="3">cv. Chardonnay</strain>
        <tissue evidence="2">Leaf</tissue>
    </source>
</reference>
<feature type="domain" description="Reverse transcriptase Ty1/copia-type" evidence="1">
    <location>
        <begin position="11"/>
        <end position="84"/>
    </location>
</feature>
<gene>
    <name evidence="2" type="primary">GIP_408</name>
    <name evidence="2" type="ORF">CK203_070975</name>
</gene>
<organism evidence="2 3">
    <name type="scientific">Vitis vinifera</name>
    <name type="common">Grape</name>
    <dbReference type="NCBI Taxonomy" id="29760"/>
    <lineage>
        <taxon>Eukaryota</taxon>
        <taxon>Viridiplantae</taxon>
        <taxon>Streptophyta</taxon>
        <taxon>Embryophyta</taxon>
        <taxon>Tracheophyta</taxon>
        <taxon>Spermatophyta</taxon>
        <taxon>Magnoliopsida</taxon>
        <taxon>eudicotyledons</taxon>
        <taxon>Gunneridae</taxon>
        <taxon>Pentapetalae</taxon>
        <taxon>rosids</taxon>
        <taxon>Vitales</taxon>
        <taxon>Vitaceae</taxon>
        <taxon>Viteae</taxon>
        <taxon>Vitis</taxon>
    </lineage>
</organism>
<dbReference type="PANTHER" id="PTHR11439:SF470">
    <property type="entry name" value="CYSTEINE-RICH RLK (RECEPTOR-LIKE PROTEIN KINASE) 8"/>
    <property type="match status" value="1"/>
</dbReference>
<dbReference type="EMBL" id="QGNW01001357">
    <property type="protein sequence ID" value="RVW44368.1"/>
    <property type="molecule type" value="Genomic_DNA"/>
</dbReference>
<dbReference type="SUPFAM" id="SSF56672">
    <property type="entry name" value="DNA/RNA polymerases"/>
    <property type="match status" value="1"/>
</dbReference>
<evidence type="ECO:0000313" key="3">
    <source>
        <dbReference type="Proteomes" id="UP000288805"/>
    </source>
</evidence>